<evidence type="ECO:0000256" key="1">
    <source>
        <dbReference type="SAM" id="Coils"/>
    </source>
</evidence>
<name>A0A4Q7YWF1_9BACT</name>
<keyword evidence="3" id="KW-1185">Reference proteome</keyword>
<dbReference type="Proteomes" id="UP000292958">
    <property type="component" value="Unassembled WGS sequence"/>
</dbReference>
<dbReference type="Gene3D" id="3.10.450.50">
    <property type="match status" value="1"/>
</dbReference>
<dbReference type="SUPFAM" id="SSF103642">
    <property type="entry name" value="Sec-C motif"/>
    <property type="match status" value="1"/>
</dbReference>
<reference evidence="2 3" key="1">
    <citation type="submission" date="2019-02" db="EMBL/GenBank/DDBJ databases">
        <title>Genomic Encyclopedia of Archaeal and Bacterial Type Strains, Phase II (KMG-II): from individual species to whole genera.</title>
        <authorList>
            <person name="Goeker M."/>
        </authorList>
    </citation>
    <scope>NUCLEOTIDE SEQUENCE [LARGE SCALE GENOMIC DNA]</scope>
    <source>
        <strain evidence="2 3">DSM 18101</strain>
    </source>
</reference>
<organism evidence="2 3">
    <name type="scientific">Edaphobacter modestus</name>
    <dbReference type="NCBI Taxonomy" id="388466"/>
    <lineage>
        <taxon>Bacteria</taxon>
        <taxon>Pseudomonadati</taxon>
        <taxon>Acidobacteriota</taxon>
        <taxon>Terriglobia</taxon>
        <taxon>Terriglobales</taxon>
        <taxon>Acidobacteriaceae</taxon>
        <taxon>Edaphobacter</taxon>
    </lineage>
</organism>
<dbReference type="AlphaFoldDB" id="A0A4Q7YWF1"/>
<dbReference type="SUPFAM" id="SSF52980">
    <property type="entry name" value="Restriction endonuclease-like"/>
    <property type="match status" value="1"/>
</dbReference>
<keyword evidence="1" id="KW-0175">Coiled coil</keyword>
<sequence length="616" mass="70027">MWATRPMSQISCCLMRKIGRNEICTCDSGKKYKLCCRGAHTILDLFTANLLSKIKRLQNEIVQAQNESNEKISESTKKYIDIEPDRSVDERCASIEKYAQWLELQIRDSLSRHSPIFWMCLDRRFPPGILHPADATRHYAMSNLTNLTKTSLFHKYGSTTLEVFSTQTDGSFDFEVSDRDIVEIFGSLVPFFWELTFLPNEYRRVAKGGVVTAGSKIGFTALLDPDMERLVKLYDRRRQGSHLAYTSMGGLGGFGYSYLAFPMSIKDDPLVTIGSMPTNGETPHNILNMGRVDAPSFRLVEIFLKGLDLLTPFEKRFIEIAGITFAELRVCLLAQKKYILDQWSPHAEYTLVCRGVRFAEESTIKRHLNRCYTEVAATHGISSDGCEQVVDKYLKLLEGNPREYDVFLRRNFCSFTKGRICSLDLSIAHLSFIEALVDIELDDDMKNIKGVQFEKYVAQCIAQEVKGISFPIKPGLKLKIKGENNPFAEVDIYAQVDNALFLIECKAYSITRDYLKGSPKAVWNRWQLMIDWLAKSDSRARKIANAKEGSNFKIPSDVRYIIPVVCSAFSEFFWSEDDPLYLKTGSVPRVCNLGELCSVLNDSLSDLKQKSFAIEI</sequence>
<dbReference type="InterPro" id="IPR011335">
    <property type="entry name" value="Restrct_endonuc-II-like"/>
</dbReference>
<evidence type="ECO:0000313" key="3">
    <source>
        <dbReference type="Proteomes" id="UP000292958"/>
    </source>
</evidence>
<proteinExistence type="predicted"/>
<dbReference type="Pfam" id="PF02810">
    <property type="entry name" value="SEC-C"/>
    <property type="match status" value="1"/>
</dbReference>
<comment type="caution">
    <text evidence="2">The sequence shown here is derived from an EMBL/GenBank/DDBJ whole genome shotgun (WGS) entry which is preliminary data.</text>
</comment>
<evidence type="ECO:0000313" key="2">
    <source>
        <dbReference type="EMBL" id="RZU42147.1"/>
    </source>
</evidence>
<protein>
    <submittedName>
        <fullName evidence="2">SEC-C motif-containing protein</fullName>
    </submittedName>
</protein>
<dbReference type="InterPro" id="IPR004027">
    <property type="entry name" value="SEC_C_motif"/>
</dbReference>
<dbReference type="InterPro" id="IPR011856">
    <property type="entry name" value="tRNA_endonuc-like_dom_sf"/>
</dbReference>
<dbReference type="OrthoDB" id="1551481at2"/>
<dbReference type="GO" id="GO:0003676">
    <property type="term" value="F:nucleic acid binding"/>
    <property type="evidence" value="ECO:0007669"/>
    <property type="project" value="InterPro"/>
</dbReference>
<gene>
    <name evidence="2" type="ORF">BDD14_3694</name>
</gene>
<accession>A0A4Q7YWF1</accession>
<dbReference type="Gene3D" id="3.40.1350.10">
    <property type="match status" value="1"/>
</dbReference>
<feature type="coiled-coil region" evidence="1">
    <location>
        <begin position="47"/>
        <end position="74"/>
    </location>
</feature>
<dbReference type="EMBL" id="SHKW01000001">
    <property type="protein sequence ID" value="RZU42147.1"/>
    <property type="molecule type" value="Genomic_DNA"/>
</dbReference>